<keyword evidence="3 6" id="KW-1133">Transmembrane helix</keyword>
<dbReference type="EMBL" id="BQXU01000015">
    <property type="protein sequence ID" value="GKT46269.1"/>
    <property type="molecule type" value="Genomic_DNA"/>
</dbReference>
<keyword evidence="4 6" id="KW-0472">Membrane</keyword>
<dbReference type="GO" id="GO:0016020">
    <property type="term" value="C:membrane"/>
    <property type="evidence" value="ECO:0007669"/>
    <property type="project" value="UniProtKB-SubCell"/>
</dbReference>
<feature type="transmembrane region" description="Helical" evidence="6">
    <location>
        <begin position="171"/>
        <end position="194"/>
    </location>
</feature>
<dbReference type="GeneID" id="73327252"/>
<protein>
    <recommendedName>
        <fullName evidence="7">Rhodopsin domain-containing protein</fullName>
    </recommendedName>
</protein>
<sequence length="243" mass="27543">MVEGNLPGESNALMVQVPAIVFFILTPMFVGIRFWSRIKMRSGLGWDDWTILFSFFCCLTVSVLMMISCEYGFGQHIKNLSKPNKLMTLKLFYVAQIFYKITINLTKASILLLYLRIFVQQYFRVLCYILLTIILSYMVATSASSIWQCTPIPRAWDKSIPGTCISLTMNWYANAGFSIATDILIMALPSMCCGSRNFPSTRRGRSWLSLLWAATVDIASTLWTLVEDNVAIICACLPMCRLP</sequence>
<proteinExistence type="inferred from homology"/>
<organism evidence="8 9">
    <name type="scientific">Colletotrichum spaethianum</name>
    <dbReference type="NCBI Taxonomy" id="700344"/>
    <lineage>
        <taxon>Eukaryota</taxon>
        <taxon>Fungi</taxon>
        <taxon>Dikarya</taxon>
        <taxon>Ascomycota</taxon>
        <taxon>Pezizomycotina</taxon>
        <taxon>Sordariomycetes</taxon>
        <taxon>Hypocreomycetidae</taxon>
        <taxon>Glomerellales</taxon>
        <taxon>Glomerellaceae</taxon>
        <taxon>Colletotrichum</taxon>
        <taxon>Colletotrichum spaethianum species complex</taxon>
    </lineage>
</organism>
<dbReference type="Pfam" id="PF20684">
    <property type="entry name" value="Fung_rhodopsin"/>
    <property type="match status" value="2"/>
</dbReference>
<evidence type="ECO:0000256" key="2">
    <source>
        <dbReference type="ARBA" id="ARBA00022692"/>
    </source>
</evidence>
<dbReference type="InterPro" id="IPR049326">
    <property type="entry name" value="Rhodopsin_dom_fungi"/>
</dbReference>
<reference evidence="8 9" key="1">
    <citation type="submission" date="2022-03" db="EMBL/GenBank/DDBJ databases">
        <title>Genome data of Colletotrichum spp.</title>
        <authorList>
            <person name="Utami Y.D."/>
            <person name="Hiruma K."/>
        </authorList>
    </citation>
    <scope>NUCLEOTIDE SEQUENCE [LARGE SCALE GENOMIC DNA]</scope>
    <source>
        <strain evidence="8 9">MAFF 239500</strain>
    </source>
</reference>
<feature type="domain" description="Rhodopsin" evidence="7">
    <location>
        <begin position="32"/>
        <end position="192"/>
    </location>
</feature>
<evidence type="ECO:0000313" key="9">
    <source>
        <dbReference type="Proteomes" id="UP001055115"/>
    </source>
</evidence>
<comment type="similarity">
    <text evidence="5">Belongs to the SAT4 family.</text>
</comment>
<feature type="domain" description="Rhodopsin" evidence="7">
    <location>
        <begin position="217"/>
        <end position="242"/>
    </location>
</feature>
<accession>A0AA37LF44</accession>
<comment type="subcellular location">
    <subcellularLocation>
        <location evidence="1">Membrane</location>
        <topology evidence="1">Multi-pass membrane protein</topology>
    </subcellularLocation>
</comment>
<dbReference type="RefSeq" id="XP_049128619.1">
    <property type="nucleotide sequence ID" value="XM_049272662.1"/>
</dbReference>
<name>A0AA37LF44_9PEZI</name>
<evidence type="ECO:0000256" key="5">
    <source>
        <dbReference type="ARBA" id="ARBA00038359"/>
    </source>
</evidence>
<feature type="transmembrane region" description="Helical" evidence="6">
    <location>
        <begin position="126"/>
        <end position="147"/>
    </location>
</feature>
<gene>
    <name evidence="8" type="ORF">ColSpa_06450</name>
</gene>
<keyword evidence="9" id="KW-1185">Reference proteome</keyword>
<keyword evidence="2 6" id="KW-0812">Transmembrane</keyword>
<evidence type="ECO:0000313" key="8">
    <source>
        <dbReference type="EMBL" id="GKT46269.1"/>
    </source>
</evidence>
<dbReference type="Proteomes" id="UP001055115">
    <property type="component" value="Unassembled WGS sequence"/>
</dbReference>
<dbReference type="PANTHER" id="PTHR33048:SF55">
    <property type="entry name" value="INTEGRAL MEMBRANE PROTEIN"/>
    <property type="match status" value="1"/>
</dbReference>
<evidence type="ECO:0000259" key="7">
    <source>
        <dbReference type="Pfam" id="PF20684"/>
    </source>
</evidence>
<evidence type="ECO:0000256" key="3">
    <source>
        <dbReference type="ARBA" id="ARBA00022989"/>
    </source>
</evidence>
<comment type="caution">
    <text evidence="8">The sequence shown here is derived from an EMBL/GenBank/DDBJ whole genome shotgun (WGS) entry which is preliminary data.</text>
</comment>
<evidence type="ECO:0000256" key="6">
    <source>
        <dbReference type="SAM" id="Phobius"/>
    </source>
</evidence>
<dbReference type="PANTHER" id="PTHR33048">
    <property type="entry name" value="PTH11-LIKE INTEGRAL MEMBRANE PROTEIN (AFU_ORTHOLOGUE AFUA_5G11245)"/>
    <property type="match status" value="1"/>
</dbReference>
<feature type="transmembrane region" description="Helical" evidence="6">
    <location>
        <begin position="93"/>
        <end position="114"/>
    </location>
</feature>
<evidence type="ECO:0000256" key="1">
    <source>
        <dbReference type="ARBA" id="ARBA00004141"/>
    </source>
</evidence>
<dbReference type="InterPro" id="IPR052337">
    <property type="entry name" value="SAT4-like"/>
</dbReference>
<dbReference type="AlphaFoldDB" id="A0AA37LF44"/>
<feature type="transmembrane region" description="Helical" evidence="6">
    <location>
        <begin position="51"/>
        <end position="73"/>
    </location>
</feature>
<feature type="transmembrane region" description="Helical" evidence="6">
    <location>
        <begin position="12"/>
        <end position="30"/>
    </location>
</feature>
<evidence type="ECO:0000256" key="4">
    <source>
        <dbReference type="ARBA" id="ARBA00023136"/>
    </source>
</evidence>